<accession>A0A142VBH4</accession>
<evidence type="ECO:0000259" key="10">
    <source>
        <dbReference type="Pfam" id="PF00749"/>
    </source>
</evidence>
<comment type="function">
    <text evidence="9">Catalyzes the attachment of glutamate to tRNA(Glu) in a two-step reaction: glutamate is first activated by ATP to form Glu-AMP and then transferred to the acceptor end of tRNA(Glu).</text>
</comment>
<dbReference type="InterPro" id="IPR004527">
    <property type="entry name" value="Glu-tRNA-ligase_bac/mito"/>
</dbReference>
<dbReference type="Proteomes" id="UP000076394">
    <property type="component" value="Chromosome"/>
</dbReference>
<comment type="subcellular location">
    <subcellularLocation>
        <location evidence="9">Cytoplasm</location>
    </subcellularLocation>
</comment>
<feature type="domain" description="Glutamyl/glutaminyl-tRNA synthetase class Ib catalytic" evidence="10">
    <location>
        <begin position="4"/>
        <end position="314"/>
    </location>
</feature>
<feature type="domain" description="Aminoacyl-tRNA synthetase class I anticodon-binding" evidence="11">
    <location>
        <begin position="328"/>
        <end position="476"/>
    </location>
</feature>
<sequence length="487" mass="55527">MTNEVRVRYAPSPTGYPHLGNIRTAMFNWLFARHNGGKFIVRIEDTDRERYVEGAVESILESLNWLGLDWDEGPDKGGDYGPYYQSERLPLYRKAAEKLVAEGKAYYCHCSSEKLDKMREDQIARKEPPGYDRCCRDMGLGQKEGAVIRFKIPLDGQTAFTDLIRGEVTFDNAKQDDFVILKSDGFPTYHLASVVDDHAMQISHVLRAEEWLPSTPKHLMLYKALGYTPPLYAHLPMILGPDRSKLSKRHGATSTIEYKQAGYLPETMVNFLSLLGWAYDDKTELFSREQLIEYFCLEKVSKTAAIFNYEKLDWMNGMYIRTLSAQDLACRAMPFLEKDVRIAASGHLNLDYTVKVMPLIQERAKKLNELAELCWFIYSDDISYDPALLIDKKLTKETSLSALKAANARLEALPNFDAASMEEHIRPLAAELELKPGQLFGMLRTASTGQQVAPPLFQTMEVLGRQRCLWRIAMAIARLSEMPFQRS</sequence>
<keyword evidence="4 9" id="KW-0547">Nucleotide-binding</keyword>
<dbReference type="FunFam" id="3.40.50.620:FF:000045">
    <property type="entry name" value="Glutamate--tRNA ligase, mitochondrial"/>
    <property type="match status" value="1"/>
</dbReference>
<gene>
    <name evidence="9" type="primary">gltX</name>
    <name evidence="12" type="ORF">Dm11a5_1193</name>
</gene>
<dbReference type="SUPFAM" id="SSF52374">
    <property type="entry name" value="Nucleotidylyl transferase"/>
    <property type="match status" value="1"/>
</dbReference>
<organism evidence="12 13">
    <name type="scientific">Dehalococcoides mccartyi</name>
    <dbReference type="NCBI Taxonomy" id="61435"/>
    <lineage>
        <taxon>Bacteria</taxon>
        <taxon>Bacillati</taxon>
        <taxon>Chloroflexota</taxon>
        <taxon>Dehalococcoidia</taxon>
        <taxon>Dehalococcoidales</taxon>
        <taxon>Dehalococcoidaceae</taxon>
        <taxon>Dehalococcoides</taxon>
    </lineage>
</organism>
<evidence type="ECO:0000259" key="11">
    <source>
        <dbReference type="Pfam" id="PF19269"/>
    </source>
</evidence>
<name>A0A142VBH4_9CHLR</name>
<dbReference type="PROSITE" id="PS00178">
    <property type="entry name" value="AA_TRNA_LIGASE_I"/>
    <property type="match status" value="1"/>
</dbReference>
<dbReference type="Gene3D" id="1.10.10.350">
    <property type="match status" value="1"/>
</dbReference>
<dbReference type="Pfam" id="PF00749">
    <property type="entry name" value="tRNA-synt_1c"/>
    <property type="match status" value="1"/>
</dbReference>
<dbReference type="InterPro" id="IPR001412">
    <property type="entry name" value="aa-tRNA-synth_I_CS"/>
</dbReference>
<evidence type="ECO:0000256" key="7">
    <source>
        <dbReference type="ARBA" id="ARBA00022917"/>
    </source>
</evidence>
<dbReference type="RefSeq" id="WP_011309723.1">
    <property type="nucleotide sequence ID" value="NZ_AP024514.1"/>
</dbReference>
<evidence type="ECO:0000256" key="2">
    <source>
        <dbReference type="ARBA" id="ARBA00022598"/>
    </source>
</evidence>
<evidence type="ECO:0000256" key="6">
    <source>
        <dbReference type="ARBA" id="ARBA00022840"/>
    </source>
</evidence>
<dbReference type="AlphaFoldDB" id="A0A142VBH4"/>
<dbReference type="PANTHER" id="PTHR43311:SF2">
    <property type="entry name" value="GLUTAMATE--TRNA LIGASE, MITOCHONDRIAL-RELATED"/>
    <property type="match status" value="1"/>
</dbReference>
<dbReference type="InterPro" id="IPR045462">
    <property type="entry name" value="aa-tRNA-synth_I_cd-bd"/>
</dbReference>
<feature type="binding site" evidence="9">
    <location>
        <position position="110"/>
    </location>
    <ligand>
        <name>Zn(2+)</name>
        <dbReference type="ChEBI" id="CHEBI:29105"/>
    </ligand>
</feature>
<dbReference type="SUPFAM" id="SSF48163">
    <property type="entry name" value="An anticodon-binding domain of class I aminoacyl-tRNA synthetases"/>
    <property type="match status" value="1"/>
</dbReference>
<evidence type="ECO:0000256" key="3">
    <source>
        <dbReference type="ARBA" id="ARBA00022723"/>
    </source>
</evidence>
<evidence type="ECO:0000256" key="5">
    <source>
        <dbReference type="ARBA" id="ARBA00022833"/>
    </source>
</evidence>
<dbReference type="PANTHER" id="PTHR43311">
    <property type="entry name" value="GLUTAMATE--TRNA LIGASE"/>
    <property type="match status" value="1"/>
</dbReference>
<feature type="short sequence motif" description="'KMSKS' region" evidence="9">
    <location>
        <begin position="245"/>
        <end position="249"/>
    </location>
</feature>
<dbReference type="EMBL" id="CP011127">
    <property type="protein sequence ID" value="AMU87019.1"/>
    <property type="molecule type" value="Genomic_DNA"/>
</dbReference>
<dbReference type="InterPro" id="IPR049940">
    <property type="entry name" value="GluQ/Sye"/>
</dbReference>
<comment type="cofactor">
    <cofactor evidence="9">
        <name>Zn(2+)</name>
        <dbReference type="ChEBI" id="CHEBI:29105"/>
    </cofactor>
    <text evidence="9">Binds 1 zinc ion per subunit.</text>
</comment>
<dbReference type="HAMAP" id="MF_00022">
    <property type="entry name" value="Glu_tRNA_synth_type1"/>
    <property type="match status" value="1"/>
</dbReference>
<dbReference type="InterPro" id="IPR000924">
    <property type="entry name" value="Glu/Gln-tRNA-synth"/>
</dbReference>
<keyword evidence="2 9" id="KW-0436">Ligase</keyword>
<keyword evidence="7 9" id="KW-0648">Protein biosynthesis</keyword>
<dbReference type="Pfam" id="PF19269">
    <property type="entry name" value="Anticodon_2"/>
    <property type="match status" value="1"/>
</dbReference>
<feature type="binding site" evidence="9">
    <location>
        <position position="248"/>
    </location>
    <ligand>
        <name>ATP</name>
        <dbReference type="ChEBI" id="CHEBI:30616"/>
    </ligand>
</feature>
<dbReference type="GO" id="GO:0005524">
    <property type="term" value="F:ATP binding"/>
    <property type="evidence" value="ECO:0007669"/>
    <property type="project" value="UniProtKB-UniRule"/>
</dbReference>
<evidence type="ECO:0000313" key="13">
    <source>
        <dbReference type="Proteomes" id="UP000076394"/>
    </source>
</evidence>
<dbReference type="InterPro" id="IPR033910">
    <property type="entry name" value="GluRS_core"/>
</dbReference>
<keyword evidence="3 9" id="KW-0479">Metal-binding</keyword>
<keyword evidence="5 9" id="KW-0862">Zinc</keyword>
<comment type="catalytic activity">
    <reaction evidence="9">
        <text>tRNA(Glu) + L-glutamate + ATP = L-glutamyl-tRNA(Glu) + AMP + diphosphate</text>
        <dbReference type="Rhea" id="RHEA:23540"/>
        <dbReference type="Rhea" id="RHEA-COMP:9663"/>
        <dbReference type="Rhea" id="RHEA-COMP:9680"/>
        <dbReference type="ChEBI" id="CHEBI:29985"/>
        <dbReference type="ChEBI" id="CHEBI:30616"/>
        <dbReference type="ChEBI" id="CHEBI:33019"/>
        <dbReference type="ChEBI" id="CHEBI:78442"/>
        <dbReference type="ChEBI" id="CHEBI:78520"/>
        <dbReference type="ChEBI" id="CHEBI:456215"/>
        <dbReference type="EC" id="6.1.1.17"/>
    </reaction>
</comment>
<dbReference type="EC" id="6.1.1.17" evidence="9"/>
<protein>
    <recommendedName>
        <fullName evidence="9">Glutamate--tRNA ligase</fullName>
        <ecNumber evidence="9">6.1.1.17</ecNumber>
    </recommendedName>
    <alternativeName>
        <fullName evidence="9">Glutamyl-tRNA synthetase</fullName>
        <shortName evidence="9">GluRS</shortName>
    </alternativeName>
</protein>
<dbReference type="InterPro" id="IPR014729">
    <property type="entry name" value="Rossmann-like_a/b/a_fold"/>
</dbReference>
<dbReference type="OrthoDB" id="9807503at2"/>
<dbReference type="GO" id="GO:0005829">
    <property type="term" value="C:cytosol"/>
    <property type="evidence" value="ECO:0007669"/>
    <property type="project" value="TreeGrafter"/>
</dbReference>
<proteinExistence type="inferred from homology"/>
<dbReference type="InterPro" id="IPR020751">
    <property type="entry name" value="aa-tRNA-synth_I_codon-bd_sub2"/>
</dbReference>
<dbReference type="InterPro" id="IPR008925">
    <property type="entry name" value="aa_tRNA-synth_I_cd-bd_sf"/>
</dbReference>
<evidence type="ECO:0000256" key="1">
    <source>
        <dbReference type="ARBA" id="ARBA00007894"/>
    </source>
</evidence>
<keyword evidence="8 9" id="KW-0030">Aminoacyl-tRNA synthetase</keyword>
<dbReference type="Gene3D" id="3.40.50.620">
    <property type="entry name" value="HUPs"/>
    <property type="match status" value="1"/>
</dbReference>
<evidence type="ECO:0000256" key="4">
    <source>
        <dbReference type="ARBA" id="ARBA00022741"/>
    </source>
</evidence>
<keyword evidence="9" id="KW-0963">Cytoplasm</keyword>
<evidence type="ECO:0000313" key="12">
    <source>
        <dbReference type="EMBL" id="AMU87019.1"/>
    </source>
</evidence>
<comment type="similarity">
    <text evidence="1 9">Belongs to the class-I aminoacyl-tRNA synthetase family. Glutamate--tRNA ligase type 1 subfamily.</text>
</comment>
<dbReference type="GO" id="GO:0008270">
    <property type="term" value="F:zinc ion binding"/>
    <property type="evidence" value="ECO:0007669"/>
    <property type="project" value="UniProtKB-UniRule"/>
</dbReference>
<dbReference type="NCBIfam" id="TIGR00464">
    <property type="entry name" value="gltX_bact"/>
    <property type="match status" value="1"/>
</dbReference>
<evidence type="ECO:0000256" key="9">
    <source>
        <dbReference type="HAMAP-Rule" id="MF_00022"/>
    </source>
</evidence>
<dbReference type="PATRIC" id="fig|61435.13.peg.1216"/>
<dbReference type="InterPro" id="IPR020058">
    <property type="entry name" value="Glu/Gln-tRNA-synth_Ib_cat-dom"/>
</dbReference>
<dbReference type="SMR" id="A0A142VBH4"/>
<dbReference type="PRINTS" id="PR00987">
    <property type="entry name" value="TRNASYNTHGLU"/>
</dbReference>
<feature type="binding site" evidence="9">
    <location>
        <position position="135"/>
    </location>
    <ligand>
        <name>Zn(2+)</name>
        <dbReference type="ChEBI" id="CHEBI:29105"/>
    </ligand>
</feature>
<comment type="subunit">
    <text evidence="9">Monomer.</text>
</comment>
<dbReference type="GO" id="GO:0006424">
    <property type="term" value="P:glutamyl-tRNA aminoacylation"/>
    <property type="evidence" value="ECO:0007669"/>
    <property type="project" value="UniProtKB-UniRule"/>
</dbReference>
<feature type="binding site" evidence="9">
    <location>
        <position position="137"/>
    </location>
    <ligand>
        <name>Zn(2+)</name>
        <dbReference type="ChEBI" id="CHEBI:29105"/>
    </ligand>
</feature>
<keyword evidence="6 9" id="KW-0067">ATP-binding</keyword>
<dbReference type="GO" id="GO:0004818">
    <property type="term" value="F:glutamate-tRNA ligase activity"/>
    <property type="evidence" value="ECO:0007669"/>
    <property type="project" value="UniProtKB-UniRule"/>
</dbReference>
<feature type="binding site" evidence="9">
    <location>
        <position position="108"/>
    </location>
    <ligand>
        <name>Zn(2+)</name>
        <dbReference type="ChEBI" id="CHEBI:29105"/>
    </ligand>
</feature>
<feature type="short sequence motif" description="'HIGH' region" evidence="9">
    <location>
        <begin position="11"/>
        <end position="21"/>
    </location>
</feature>
<dbReference type="CDD" id="cd00808">
    <property type="entry name" value="GluRS_core"/>
    <property type="match status" value="1"/>
</dbReference>
<dbReference type="GO" id="GO:0000049">
    <property type="term" value="F:tRNA binding"/>
    <property type="evidence" value="ECO:0007669"/>
    <property type="project" value="InterPro"/>
</dbReference>
<evidence type="ECO:0000256" key="8">
    <source>
        <dbReference type="ARBA" id="ARBA00023146"/>
    </source>
</evidence>
<reference evidence="12 13" key="1">
    <citation type="submission" date="2015-03" db="EMBL/GenBank/DDBJ databases">
        <title>Genomic characterization of Dehalococcoides mccartyi strain 11a5, an unusal plasmid-containing chloroethene dechlorinator.</title>
        <authorList>
            <person name="Zhao S."/>
            <person name="Ding C."/>
            <person name="He J."/>
        </authorList>
    </citation>
    <scope>NUCLEOTIDE SEQUENCE [LARGE SCALE GENOMIC DNA]</scope>
    <source>
        <strain evidence="12 13">11a5</strain>
    </source>
</reference>